<dbReference type="EMBL" id="CP075866">
    <property type="protein sequence ID" value="QYS99920.1"/>
    <property type="molecule type" value="Genomic_DNA"/>
</dbReference>
<name>A0A8G0LHP6_9HYPO</name>
<gene>
    <name evidence="1" type="ORF">H0G86_007040</name>
</gene>
<organism evidence="1 2">
    <name type="scientific">Trichoderma simmonsii</name>
    <dbReference type="NCBI Taxonomy" id="1491479"/>
    <lineage>
        <taxon>Eukaryota</taxon>
        <taxon>Fungi</taxon>
        <taxon>Dikarya</taxon>
        <taxon>Ascomycota</taxon>
        <taxon>Pezizomycotina</taxon>
        <taxon>Sordariomycetes</taxon>
        <taxon>Hypocreomycetidae</taxon>
        <taxon>Hypocreales</taxon>
        <taxon>Hypocreaceae</taxon>
        <taxon>Trichoderma</taxon>
    </lineage>
</organism>
<dbReference type="AlphaFoldDB" id="A0A8G0LHP6"/>
<sequence length="179" mass="20052">MQTYVTLYVLRSFWQQSAPSTAILVLGTKSQVFPDEKRAGGAGSWHGVHPWRRLANRSSELGTLFYQVRSVHAYERANKKQPLTYKLELCVKLPRFSPFGSVWRVIWFLSLVDPGYGDLEDILVGDLSNPHEISLVYVVALTSSASLCKTRRASQKPLARHHDYLAGVAGPHQQGTDQA</sequence>
<proteinExistence type="predicted"/>
<accession>A0A8G0LHP6</accession>
<evidence type="ECO:0000313" key="1">
    <source>
        <dbReference type="EMBL" id="QYS99920.1"/>
    </source>
</evidence>
<protein>
    <submittedName>
        <fullName evidence="1">Uncharacterized protein</fullName>
    </submittedName>
</protein>
<reference evidence="1 2" key="1">
    <citation type="journal article" date="2021" name="BMC Genomics">
        <title>Telomere-to-telomere genome assembly of asparaginase-producing Trichoderma simmonsii.</title>
        <authorList>
            <person name="Chung D."/>
            <person name="Kwon Y.M."/>
            <person name="Yang Y."/>
        </authorList>
    </citation>
    <scope>NUCLEOTIDE SEQUENCE [LARGE SCALE GENOMIC DNA]</scope>
    <source>
        <strain evidence="1 2">GH-Sj1</strain>
    </source>
</reference>
<evidence type="ECO:0000313" key="2">
    <source>
        <dbReference type="Proteomes" id="UP000826661"/>
    </source>
</evidence>
<keyword evidence="2" id="KW-1185">Reference proteome</keyword>
<dbReference type="Proteomes" id="UP000826661">
    <property type="component" value="Chromosome III"/>
</dbReference>